<dbReference type="AlphaFoldDB" id="A0A645CL78"/>
<accession>A0A645CL78</accession>
<protein>
    <submittedName>
        <fullName evidence="1">Uncharacterized protein</fullName>
    </submittedName>
</protein>
<proteinExistence type="predicted"/>
<comment type="caution">
    <text evidence="1">The sequence shown here is derived from an EMBL/GenBank/DDBJ whole genome shotgun (WGS) entry which is preliminary data.</text>
</comment>
<dbReference type="EMBL" id="VSSQ01027992">
    <property type="protein sequence ID" value="MPM77512.1"/>
    <property type="molecule type" value="Genomic_DNA"/>
</dbReference>
<name>A0A645CL78_9ZZZZ</name>
<sequence length="90" mass="10101">MCQFKGITQNSVDATAGEDRLLDHHLMFSTFAHASAEGRVFSLGVFAYDVEINVARLLANQWARNSRKQAHRAQVDVLVEFAAKLKQRTP</sequence>
<evidence type="ECO:0000313" key="1">
    <source>
        <dbReference type="EMBL" id="MPM77512.1"/>
    </source>
</evidence>
<reference evidence="1" key="1">
    <citation type="submission" date="2019-08" db="EMBL/GenBank/DDBJ databases">
        <authorList>
            <person name="Kucharzyk K."/>
            <person name="Murdoch R.W."/>
            <person name="Higgins S."/>
            <person name="Loffler F."/>
        </authorList>
    </citation>
    <scope>NUCLEOTIDE SEQUENCE</scope>
</reference>
<organism evidence="1">
    <name type="scientific">bioreactor metagenome</name>
    <dbReference type="NCBI Taxonomy" id="1076179"/>
    <lineage>
        <taxon>unclassified sequences</taxon>
        <taxon>metagenomes</taxon>
        <taxon>ecological metagenomes</taxon>
    </lineage>
</organism>
<gene>
    <name evidence="1" type="ORF">SDC9_124518</name>
</gene>